<evidence type="ECO:0000259" key="13">
    <source>
        <dbReference type="PROSITE" id="PS50076"/>
    </source>
</evidence>
<proteinExistence type="predicted"/>
<dbReference type="Gene3D" id="1.10.287.110">
    <property type="entry name" value="DnaJ domain"/>
    <property type="match status" value="1"/>
</dbReference>
<keyword evidence="10" id="KW-0539">Nucleus</keyword>
<dbReference type="GO" id="GO:0005524">
    <property type="term" value="F:ATP binding"/>
    <property type="evidence" value="ECO:0007669"/>
    <property type="project" value="UniProtKB-KW"/>
</dbReference>
<evidence type="ECO:0000256" key="1">
    <source>
        <dbReference type="ARBA" id="ARBA00004123"/>
    </source>
</evidence>
<dbReference type="Proteomes" id="UP000292052">
    <property type="component" value="Unassembled WGS sequence"/>
</dbReference>
<organism evidence="15 16">
    <name type="scientific">Asbolus verrucosus</name>
    <name type="common">Desert ironclad beetle</name>
    <dbReference type="NCBI Taxonomy" id="1661398"/>
    <lineage>
        <taxon>Eukaryota</taxon>
        <taxon>Metazoa</taxon>
        <taxon>Ecdysozoa</taxon>
        <taxon>Arthropoda</taxon>
        <taxon>Hexapoda</taxon>
        <taxon>Insecta</taxon>
        <taxon>Pterygota</taxon>
        <taxon>Neoptera</taxon>
        <taxon>Endopterygota</taxon>
        <taxon>Coleoptera</taxon>
        <taxon>Polyphaga</taxon>
        <taxon>Cucujiformia</taxon>
        <taxon>Tenebrionidae</taxon>
        <taxon>Pimeliinae</taxon>
        <taxon>Asbolus</taxon>
    </lineage>
</organism>
<dbReference type="PANTHER" id="PTHR46487:SF1">
    <property type="entry name" value="DNA REPAIR PROTEIN XRCC3"/>
    <property type="match status" value="1"/>
</dbReference>
<evidence type="ECO:0000256" key="11">
    <source>
        <dbReference type="ARBA" id="ARBA00054366"/>
    </source>
</evidence>
<dbReference type="InterPro" id="IPR001623">
    <property type="entry name" value="DnaJ_domain"/>
</dbReference>
<dbReference type="AlphaFoldDB" id="A0A482VZ89"/>
<comment type="function">
    <text evidence="11">Probable component of the PAM complex, a complex required for the translocation of transit peptide-containing proteins from the inner membrane into the mitochondrial matrix in an ATP-dependent manner. May act as a co-chaperone that stimulate the ATP-dependent activity.</text>
</comment>
<dbReference type="InterPro" id="IPR020588">
    <property type="entry name" value="RecA_ATP-bd"/>
</dbReference>
<feature type="domain" description="RecA family profile 1" evidence="14">
    <location>
        <begin position="51"/>
        <end position="225"/>
    </location>
</feature>
<dbReference type="GO" id="GO:0090656">
    <property type="term" value="P:t-circle formation"/>
    <property type="evidence" value="ECO:0007669"/>
    <property type="project" value="TreeGrafter"/>
</dbReference>
<dbReference type="InterPro" id="IPR047348">
    <property type="entry name" value="XRCC3-like_C"/>
</dbReference>
<dbReference type="GO" id="GO:0140664">
    <property type="term" value="F:ATP-dependent DNA damage sensor activity"/>
    <property type="evidence" value="ECO:0007669"/>
    <property type="project" value="InterPro"/>
</dbReference>
<evidence type="ECO:0000256" key="8">
    <source>
        <dbReference type="ARBA" id="ARBA00023136"/>
    </source>
</evidence>
<evidence type="ECO:0000256" key="4">
    <source>
        <dbReference type="ARBA" id="ARBA00022763"/>
    </source>
</evidence>
<evidence type="ECO:0000256" key="2">
    <source>
        <dbReference type="ARBA" id="ARBA00004273"/>
    </source>
</evidence>
<feature type="non-terminal residue" evidence="15">
    <location>
        <position position="403"/>
    </location>
</feature>
<keyword evidence="9" id="KW-0234">DNA repair</keyword>
<dbReference type="InterPro" id="IPR027417">
    <property type="entry name" value="P-loop_NTPase"/>
</dbReference>
<evidence type="ECO:0000256" key="12">
    <source>
        <dbReference type="SAM" id="Phobius"/>
    </source>
</evidence>
<dbReference type="Gene3D" id="3.40.50.300">
    <property type="entry name" value="P-loop containing nucleotide triphosphate hydrolases"/>
    <property type="match status" value="1"/>
</dbReference>
<dbReference type="SUPFAM" id="SSF46565">
    <property type="entry name" value="Chaperone J-domain"/>
    <property type="match status" value="1"/>
</dbReference>
<sequence>QLKSLASIIALTKSELAQTTQLDLSHIELITRESANVVINNKLRTADEIPSWRKISTGCPPIDAITRGGVAVNGITEIVGSSGVGKTQLCLQLSLVTQLPAELGGLGKNVVYICTEDVFPIRRLSELAGFFRGKYHDVTHFEDNIFIEHAADFEQLRRCLFVRLPKLLTVKNVGLVVIDSIAGVFRSENFEVNYTNRSQDFVSLVSKLNKLSSRHGFAVICVNQVTDNVGTGNTEPCLGLAWSNLITHRFNISRHTNSQTRECEVVFAPDLPNQTCKFKISKEGLTAGIILAGLGLAAVGFAGRYALRQMPNVTKTVNEAMKNLPKFDAESMANSKYYKGGFDVKMNRREAALILGITPTASKVKVKEAFKKVMAVNHPDRGGSPYLASKINEAKDYLEKHTR</sequence>
<name>A0A482VZ89_ASBVE</name>
<dbReference type="GO" id="GO:0071140">
    <property type="term" value="P:resolution of mitotic recombination intermediates"/>
    <property type="evidence" value="ECO:0007669"/>
    <property type="project" value="TreeGrafter"/>
</dbReference>
<keyword evidence="4" id="KW-0227">DNA damage</keyword>
<dbReference type="PROSITE" id="PS50162">
    <property type="entry name" value="RECA_2"/>
    <property type="match status" value="1"/>
</dbReference>
<dbReference type="OrthoDB" id="1861185at2759"/>
<dbReference type="SUPFAM" id="SSF52540">
    <property type="entry name" value="P-loop containing nucleoside triphosphate hydrolases"/>
    <property type="match status" value="1"/>
</dbReference>
<evidence type="ECO:0000256" key="10">
    <source>
        <dbReference type="ARBA" id="ARBA00023242"/>
    </source>
</evidence>
<protein>
    <submittedName>
        <fullName evidence="15">DNA repair protein XRCC3-like</fullName>
    </submittedName>
</protein>
<dbReference type="PROSITE" id="PS50076">
    <property type="entry name" value="DNAJ_2"/>
    <property type="match status" value="1"/>
</dbReference>
<feature type="transmembrane region" description="Helical" evidence="12">
    <location>
        <begin position="285"/>
        <end position="307"/>
    </location>
</feature>
<feature type="domain" description="J" evidence="13">
    <location>
        <begin position="350"/>
        <end position="403"/>
    </location>
</feature>
<dbReference type="PANTHER" id="PTHR46487">
    <property type="entry name" value="DNA REPAIR PROTEIN XRCC3"/>
    <property type="match status" value="1"/>
</dbReference>
<evidence type="ECO:0000256" key="9">
    <source>
        <dbReference type="ARBA" id="ARBA00023204"/>
    </source>
</evidence>
<dbReference type="GO" id="GO:0005657">
    <property type="term" value="C:replication fork"/>
    <property type="evidence" value="ECO:0007669"/>
    <property type="project" value="TreeGrafter"/>
</dbReference>
<dbReference type="CDD" id="cd06257">
    <property type="entry name" value="DnaJ"/>
    <property type="match status" value="1"/>
</dbReference>
<keyword evidence="6" id="KW-0067">ATP-binding</keyword>
<keyword evidence="3" id="KW-0547">Nucleotide-binding</keyword>
<evidence type="ECO:0000256" key="7">
    <source>
        <dbReference type="ARBA" id="ARBA00023128"/>
    </source>
</evidence>
<comment type="caution">
    <text evidence="15">The sequence shown here is derived from an EMBL/GenBank/DDBJ whole genome shotgun (WGS) entry which is preliminary data.</text>
</comment>
<dbReference type="GO" id="GO:0000722">
    <property type="term" value="P:telomere maintenance via recombination"/>
    <property type="evidence" value="ECO:0007669"/>
    <property type="project" value="TreeGrafter"/>
</dbReference>
<feature type="non-terminal residue" evidence="15">
    <location>
        <position position="1"/>
    </location>
</feature>
<evidence type="ECO:0000313" key="15">
    <source>
        <dbReference type="EMBL" id="RZC38084.1"/>
    </source>
</evidence>
<evidence type="ECO:0000256" key="5">
    <source>
        <dbReference type="ARBA" id="ARBA00022792"/>
    </source>
</evidence>
<keyword evidence="12" id="KW-0812">Transmembrane</keyword>
<dbReference type="InterPro" id="IPR036869">
    <property type="entry name" value="J_dom_sf"/>
</dbReference>
<evidence type="ECO:0000256" key="6">
    <source>
        <dbReference type="ARBA" id="ARBA00022840"/>
    </source>
</evidence>
<evidence type="ECO:0000256" key="3">
    <source>
        <dbReference type="ARBA" id="ARBA00022741"/>
    </source>
</evidence>
<dbReference type="EMBL" id="QDEB01046529">
    <property type="protein sequence ID" value="RZC38084.1"/>
    <property type="molecule type" value="Genomic_DNA"/>
</dbReference>
<evidence type="ECO:0000259" key="14">
    <source>
        <dbReference type="PROSITE" id="PS50162"/>
    </source>
</evidence>
<accession>A0A482VZ89</accession>
<dbReference type="GO" id="GO:0033065">
    <property type="term" value="C:Rad51C-XRCC3 complex"/>
    <property type="evidence" value="ECO:0007669"/>
    <property type="project" value="TreeGrafter"/>
</dbReference>
<evidence type="ECO:0000313" key="16">
    <source>
        <dbReference type="Proteomes" id="UP000292052"/>
    </source>
</evidence>
<dbReference type="SMART" id="SM00271">
    <property type="entry name" value="DnaJ"/>
    <property type="match status" value="1"/>
</dbReference>
<dbReference type="CDD" id="cd19491">
    <property type="entry name" value="XRCC3"/>
    <property type="match status" value="1"/>
</dbReference>
<dbReference type="InterPro" id="IPR013632">
    <property type="entry name" value="Rad51_C"/>
</dbReference>
<dbReference type="GO" id="GO:0000400">
    <property type="term" value="F:four-way junction DNA binding"/>
    <property type="evidence" value="ECO:0007669"/>
    <property type="project" value="TreeGrafter"/>
</dbReference>
<keyword evidence="16" id="KW-1185">Reference proteome</keyword>
<dbReference type="STRING" id="1661398.A0A482VZ89"/>
<keyword evidence="7" id="KW-0496">Mitochondrion</keyword>
<dbReference type="GO" id="GO:0045003">
    <property type="term" value="P:double-strand break repair via synthesis-dependent strand annealing"/>
    <property type="evidence" value="ECO:0007669"/>
    <property type="project" value="TreeGrafter"/>
</dbReference>
<reference evidence="15 16" key="1">
    <citation type="submission" date="2017-03" db="EMBL/GenBank/DDBJ databases">
        <title>Genome of the blue death feigning beetle - Asbolus verrucosus.</title>
        <authorList>
            <person name="Rider S.D."/>
        </authorList>
    </citation>
    <scope>NUCLEOTIDE SEQUENCE [LARGE SCALE GENOMIC DNA]</scope>
    <source>
        <strain evidence="15">Butters</strain>
        <tissue evidence="15">Head and leg muscle</tissue>
    </source>
</reference>
<dbReference type="GO" id="GO:0005743">
    <property type="term" value="C:mitochondrial inner membrane"/>
    <property type="evidence" value="ECO:0007669"/>
    <property type="project" value="UniProtKB-SubCell"/>
</dbReference>
<keyword evidence="12" id="KW-1133">Transmembrane helix</keyword>
<comment type="subcellular location">
    <subcellularLocation>
        <location evidence="2">Mitochondrion inner membrane</location>
    </subcellularLocation>
    <subcellularLocation>
        <location evidence="1">Nucleus</location>
    </subcellularLocation>
</comment>
<dbReference type="FunFam" id="1.10.287.110:FF:000001">
    <property type="entry name" value="Import inner membrane translocase subunit tim14"/>
    <property type="match status" value="1"/>
</dbReference>
<keyword evidence="8 12" id="KW-0472">Membrane</keyword>
<gene>
    <name evidence="15" type="ORF">BDFB_003973</name>
</gene>
<dbReference type="Pfam" id="PF08423">
    <property type="entry name" value="Rad51"/>
    <property type="match status" value="1"/>
</dbReference>
<keyword evidence="5" id="KW-0999">Mitochondrion inner membrane</keyword>